<dbReference type="Gene3D" id="3.40.50.300">
    <property type="entry name" value="P-loop containing nucleotide triphosphate hydrolases"/>
    <property type="match status" value="2"/>
</dbReference>
<reference evidence="12 13" key="1">
    <citation type="submission" date="2022-05" db="EMBL/GenBank/DDBJ databases">
        <authorList>
            <consortium name="Genoscope - CEA"/>
            <person name="William W."/>
        </authorList>
    </citation>
    <scope>NUCLEOTIDE SEQUENCE [LARGE SCALE GENOMIC DNA]</scope>
</reference>
<keyword evidence="3" id="KW-0067">ATP-binding</keyword>
<keyword evidence="6" id="KW-0539">Nucleus</keyword>
<sequence length="558" mass="62572">MAETLSAISVLSRLGSAFNRCNFPSFCLKPLQVKCFECLLKGQDIIAVLPTGFGKSLLFQLLPDFLPVKADKNIVIVVCPLNSIIEDQLKVLQKRGITADVLQLNHDEREAIDSLFNYSELADESPERSLSNPSARLMNGDVQIVFAHPEALLSKEGRQLMNSKVFQRNVVACVVDEAHCVEIWGEDFRKDFKDLSALKAFFPTVPVMALTATAPPQMLKNLKHSLSLKTDCKVIAANPNRSNIYLEKKVRMSNHHGYEGFDQILVPIANDLALQRERYPMTIIYLKLKYCGYAYGLFERILADKQFVGETKDPSGRLFAQFHAPQTKRMKKSIISEIKEENSRIRVLFATSALGMGVNAPYVEHIIHISPPSNLESYMQEIGRAGRTGKPACATLFYNNSDIASNKVHVQEQMKDYCRSEESCLRTLILKYLGFSSVTQERCCCVCDGQCNMSVSSAPKVMKTKVREVPANNKPVLEGLISSEITYFEALNDLTGLMLFTYKSESNLAQKIMEGIEFIKTEPDLLDTFGIWDETCSSKIFSLITHYAPLIQVEASHS</sequence>
<organism evidence="12 13">
    <name type="scientific">Porites evermanni</name>
    <dbReference type="NCBI Taxonomy" id="104178"/>
    <lineage>
        <taxon>Eukaryota</taxon>
        <taxon>Metazoa</taxon>
        <taxon>Cnidaria</taxon>
        <taxon>Anthozoa</taxon>
        <taxon>Hexacorallia</taxon>
        <taxon>Scleractinia</taxon>
        <taxon>Fungiina</taxon>
        <taxon>Poritidae</taxon>
        <taxon>Porites</taxon>
    </lineage>
</organism>
<evidence type="ECO:0000256" key="3">
    <source>
        <dbReference type="ARBA" id="ARBA00022840"/>
    </source>
</evidence>
<dbReference type="PANTHER" id="PTHR13710:SF153">
    <property type="entry name" value="RECQ-LIKE DNA HELICASE BLM"/>
    <property type="match status" value="1"/>
</dbReference>
<proteinExistence type="inferred from homology"/>
<dbReference type="EMBL" id="CALNXI010000370">
    <property type="protein sequence ID" value="CAH3025762.1"/>
    <property type="molecule type" value="Genomic_DNA"/>
</dbReference>
<keyword evidence="2" id="KW-0547">Nucleotide-binding</keyword>
<evidence type="ECO:0000256" key="8">
    <source>
        <dbReference type="ARBA" id="ARBA00034808"/>
    </source>
</evidence>
<accession>A0ABN8M831</accession>
<dbReference type="EC" id="5.6.2.4" evidence="8"/>
<keyword evidence="5" id="KW-0413">Isomerase</keyword>
<evidence type="ECO:0000313" key="12">
    <source>
        <dbReference type="EMBL" id="CAH3025762.1"/>
    </source>
</evidence>
<comment type="catalytic activity">
    <reaction evidence="7">
        <text>Couples ATP hydrolysis with the unwinding of duplex DNA by translocating in the 3'-5' direction.</text>
        <dbReference type="EC" id="5.6.2.4"/>
    </reaction>
</comment>
<name>A0ABN8M831_9CNID</name>
<dbReference type="SMART" id="SM00487">
    <property type="entry name" value="DEXDc"/>
    <property type="match status" value="1"/>
</dbReference>
<evidence type="ECO:0000256" key="6">
    <source>
        <dbReference type="ARBA" id="ARBA00023242"/>
    </source>
</evidence>
<evidence type="ECO:0000256" key="5">
    <source>
        <dbReference type="ARBA" id="ARBA00023235"/>
    </source>
</evidence>
<keyword evidence="13" id="KW-1185">Reference proteome</keyword>
<dbReference type="SMART" id="SM00490">
    <property type="entry name" value="HELICc"/>
    <property type="match status" value="1"/>
</dbReference>
<dbReference type="PANTHER" id="PTHR13710">
    <property type="entry name" value="DNA HELICASE RECQ FAMILY MEMBER"/>
    <property type="match status" value="1"/>
</dbReference>
<comment type="caution">
    <text evidence="12">The sequence shown here is derived from an EMBL/GenBank/DDBJ whole genome shotgun (WGS) entry which is preliminary data.</text>
</comment>
<evidence type="ECO:0000256" key="7">
    <source>
        <dbReference type="ARBA" id="ARBA00034617"/>
    </source>
</evidence>
<evidence type="ECO:0000256" key="4">
    <source>
        <dbReference type="ARBA" id="ARBA00023125"/>
    </source>
</evidence>
<evidence type="ECO:0000256" key="9">
    <source>
        <dbReference type="ARBA" id="ARBA00044542"/>
    </source>
</evidence>
<evidence type="ECO:0000256" key="1">
    <source>
        <dbReference type="ARBA" id="ARBA00005446"/>
    </source>
</evidence>
<dbReference type="InterPro" id="IPR014001">
    <property type="entry name" value="Helicase_ATP-bd"/>
</dbReference>
<keyword evidence="4" id="KW-0238">DNA-binding</keyword>
<dbReference type="InterPro" id="IPR011545">
    <property type="entry name" value="DEAD/DEAH_box_helicase_dom"/>
</dbReference>
<evidence type="ECO:0000259" key="11">
    <source>
        <dbReference type="PROSITE" id="PS51194"/>
    </source>
</evidence>
<feature type="domain" description="Helicase C-terminal" evidence="11">
    <location>
        <begin position="260"/>
        <end position="429"/>
    </location>
</feature>
<dbReference type="Proteomes" id="UP001159427">
    <property type="component" value="Unassembled WGS sequence"/>
</dbReference>
<gene>
    <name evidence="12" type="ORF">PEVE_00027118</name>
</gene>
<dbReference type="PROSITE" id="PS51194">
    <property type="entry name" value="HELICASE_CTER"/>
    <property type="match status" value="1"/>
</dbReference>
<dbReference type="InterPro" id="IPR027417">
    <property type="entry name" value="P-loop_NTPase"/>
</dbReference>
<protein>
    <recommendedName>
        <fullName evidence="8">DNA 3'-5' helicase</fullName>
        <ecNumber evidence="8">5.6.2.4</ecNumber>
    </recommendedName>
    <alternativeName>
        <fullName evidence="9">DNA 3'-5' helicase BLM</fullName>
    </alternativeName>
</protein>
<dbReference type="PROSITE" id="PS51192">
    <property type="entry name" value="HELICASE_ATP_BIND_1"/>
    <property type="match status" value="1"/>
</dbReference>
<dbReference type="SUPFAM" id="SSF52540">
    <property type="entry name" value="P-loop containing nucleoside triphosphate hydrolases"/>
    <property type="match status" value="1"/>
</dbReference>
<evidence type="ECO:0000259" key="10">
    <source>
        <dbReference type="PROSITE" id="PS51192"/>
    </source>
</evidence>
<dbReference type="Pfam" id="PF00270">
    <property type="entry name" value="DEAD"/>
    <property type="match status" value="1"/>
</dbReference>
<feature type="domain" description="Helicase ATP-binding" evidence="10">
    <location>
        <begin position="36"/>
        <end position="232"/>
    </location>
</feature>
<comment type="similarity">
    <text evidence="1">Belongs to the helicase family. RecQ subfamily.</text>
</comment>
<evidence type="ECO:0000256" key="2">
    <source>
        <dbReference type="ARBA" id="ARBA00022741"/>
    </source>
</evidence>
<dbReference type="Pfam" id="PF00271">
    <property type="entry name" value="Helicase_C"/>
    <property type="match status" value="1"/>
</dbReference>
<dbReference type="InterPro" id="IPR001650">
    <property type="entry name" value="Helicase_C-like"/>
</dbReference>
<evidence type="ECO:0000313" key="13">
    <source>
        <dbReference type="Proteomes" id="UP001159427"/>
    </source>
</evidence>